<dbReference type="RefSeq" id="WP_285722349.1">
    <property type="nucleotide sequence ID" value="NZ_BSDD01000001.1"/>
</dbReference>
<name>A0ABQ5Q2V8_9BACT</name>
<dbReference type="EMBL" id="BSDD01000001">
    <property type="protein sequence ID" value="GLH68760.1"/>
    <property type="molecule type" value="Genomic_DNA"/>
</dbReference>
<comment type="caution">
    <text evidence="2">The sequence shown here is derived from an EMBL/GenBank/DDBJ whole genome shotgun (WGS) entry which is preliminary data.</text>
</comment>
<sequence>MLPFASLLLLAPTQVAAPPQDLPEVDAKTLPGVPGPLVPHYPDPSRGPGSDGMEAAIRTRARRGVNIPAAALPPGSVRVKDRIADISGWRAYRIEVPAGGGFKVRLHGNHQAWFVVKVLNRWGTLEEGMLQNRIPTGNPEASYRNPKAEPNTVFIVVDTTMTPVQGEEYTLTITRN</sequence>
<protein>
    <submittedName>
        <fullName evidence="2">Uncharacterized protein</fullName>
    </submittedName>
</protein>
<feature type="chain" id="PRO_5047287934" evidence="1">
    <location>
        <begin position="18"/>
        <end position="176"/>
    </location>
</feature>
<reference evidence="2 3" key="1">
    <citation type="journal article" date="2023" name="Antonie Van Leeuwenhoek">
        <title>Mesoterricola silvestris gen. nov., sp. nov., Mesoterricola sediminis sp. nov., Geothrix oryzae sp. nov., Geothrix edaphica sp. nov., Geothrix rubra sp. nov., and Geothrix limicola sp. nov., six novel members of Acidobacteriota isolated from soils.</title>
        <authorList>
            <person name="Itoh H."/>
            <person name="Sugisawa Y."/>
            <person name="Mise K."/>
            <person name="Xu Z."/>
            <person name="Kuniyasu M."/>
            <person name="Ushijima N."/>
            <person name="Kawano K."/>
            <person name="Kobayashi E."/>
            <person name="Shiratori Y."/>
            <person name="Masuda Y."/>
            <person name="Senoo K."/>
        </authorList>
    </citation>
    <scope>NUCLEOTIDE SEQUENCE [LARGE SCALE GENOMIC DNA]</scope>
    <source>
        <strain evidence="2 3">Red803</strain>
    </source>
</reference>
<gene>
    <name evidence="2" type="ORF">GETHPA_02930</name>
</gene>
<accession>A0ABQ5Q2V8</accession>
<proteinExistence type="predicted"/>
<feature type="signal peptide" evidence="1">
    <location>
        <begin position="1"/>
        <end position="17"/>
    </location>
</feature>
<organism evidence="2 3">
    <name type="scientific">Geothrix rubra</name>
    <dbReference type="NCBI Taxonomy" id="2927977"/>
    <lineage>
        <taxon>Bacteria</taxon>
        <taxon>Pseudomonadati</taxon>
        <taxon>Acidobacteriota</taxon>
        <taxon>Holophagae</taxon>
        <taxon>Holophagales</taxon>
        <taxon>Holophagaceae</taxon>
        <taxon>Geothrix</taxon>
    </lineage>
</organism>
<keyword evidence="1" id="KW-0732">Signal</keyword>
<evidence type="ECO:0000313" key="3">
    <source>
        <dbReference type="Proteomes" id="UP001165089"/>
    </source>
</evidence>
<evidence type="ECO:0000313" key="2">
    <source>
        <dbReference type="EMBL" id="GLH68760.1"/>
    </source>
</evidence>
<evidence type="ECO:0000256" key="1">
    <source>
        <dbReference type="SAM" id="SignalP"/>
    </source>
</evidence>
<keyword evidence="3" id="KW-1185">Reference proteome</keyword>
<dbReference type="Proteomes" id="UP001165089">
    <property type="component" value="Unassembled WGS sequence"/>
</dbReference>